<evidence type="ECO:0000256" key="7">
    <source>
        <dbReference type="RuleBase" id="RU000461"/>
    </source>
</evidence>
<dbReference type="PRINTS" id="PR00359">
    <property type="entry name" value="BP450"/>
</dbReference>
<reference evidence="8 9" key="1">
    <citation type="submission" date="2017-10" db="EMBL/GenBank/DDBJ databases">
        <title>Bacillus sp. nov., a halophilic bacterium isolated from a Keqin Lake.</title>
        <authorList>
            <person name="Wang H."/>
        </authorList>
    </citation>
    <scope>NUCLEOTIDE SEQUENCE [LARGE SCALE GENOMIC DNA]</scope>
    <source>
        <strain evidence="8 9">KCTC 13187</strain>
    </source>
</reference>
<dbReference type="PROSITE" id="PS00086">
    <property type="entry name" value="CYTOCHROME_P450"/>
    <property type="match status" value="1"/>
</dbReference>
<evidence type="ECO:0000313" key="8">
    <source>
        <dbReference type="EMBL" id="RKL64866.1"/>
    </source>
</evidence>
<dbReference type="Pfam" id="PF00067">
    <property type="entry name" value="p450"/>
    <property type="match status" value="1"/>
</dbReference>
<name>A0A3A9KJ03_9BACI</name>
<dbReference type="GO" id="GO:0016705">
    <property type="term" value="F:oxidoreductase activity, acting on paired donors, with incorporation or reduction of molecular oxygen"/>
    <property type="evidence" value="ECO:0007669"/>
    <property type="project" value="InterPro"/>
</dbReference>
<dbReference type="InterPro" id="IPR036396">
    <property type="entry name" value="Cyt_P450_sf"/>
</dbReference>
<evidence type="ECO:0000256" key="5">
    <source>
        <dbReference type="ARBA" id="ARBA00023004"/>
    </source>
</evidence>
<evidence type="ECO:0000313" key="9">
    <source>
        <dbReference type="Proteomes" id="UP000281498"/>
    </source>
</evidence>
<dbReference type="CDD" id="cd20625">
    <property type="entry name" value="CYP164-like"/>
    <property type="match status" value="1"/>
</dbReference>
<dbReference type="OrthoDB" id="9801155at2"/>
<keyword evidence="2 7" id="KW-0349">Heme</keyword>
<dbReference type="InterPro" id="IPR002397">
    <property type="entry name" value="Cyt_P450_B"/>
</dbReference>
<keyword evidence="4 7" id="KW-0560">Oxidoreductase</keyword>
<keyword evidence="5 7" id="KW-0408">Iron</keyword>
<dbReference type="PANTHER" id="PTHR46696:SF4">
    <property type="entry name" value="BIOTIN BIOSYNTHESIS CYTOCHROME P450"/>
    <property type="match status" value="1"/>
</dbReference>
<dbReference type="PANTHER" id="PTHR46696">
    <property type="entry name" value="P450, PUTATIVE (EUROFUNG)-RELATED"/>
    <property type="match status" value="1"/>
</dbReference>
<sequence>MTRHTNYTLDVPKTIPFSLNSSEFLKNPYPLYDKLRSANPVSKITLLKYSGWYITGYDEAIAILKDTRFKNRIPLPQASKKYNDLKKIQNDMMVFKNPPDHKRLRKLVGNVFSTQVVEQYRPYIEETVIELIDRLQDKKSIDIVSDLAFPLTSLVIAKIVGVPEEDRNQFREWTVSLIHTIDIKRDRNILVNGNDTALKVLDYFKELIKKRKQNPKDDLISMLIKEEEQGEKLTDEELLATCILLIIAGHETTVNLISNSMLSLLNHPDQLKKLKETPPLIKTAIEEFLRYESPTQMTARVASEDIEINNKTIREGEQVYIFIGAVNRDPKKFTNPNQLDISRNPNPHLAFGYGSHFCLGSTLARVEAQIAINVFLQRMTNIQLTVSTPKWRVLTGFRSLQELRITATMMNEMDEN</sequence>
<evidence type="ECO:0000256" key="3">
    <source>
        <dbReference type="ARBA" id="ARBA00022723"/>
    </source>
</evidence>
<evidence type="ECO:0000256" key="4">
    <source>
        <dbReference type="ARBA" id="ARBA00023002"/>
    </source>
</evidence>
<dbReference type="SUPFAM" id="SSF48264">
    <property type="entry name" value="Cytochrome P450"/>
    <property type="match status" value="1"/>
</dbReference>
<gene>
    <name evidence="8" type="ORF">CR203_23880</name>
</gene>
<proteinExistence type="inferred from homology"/>
<dbReference type="GO" id="GO:0020037">
    <property type="term" value="F:heme binding"/>
    <property type="evidence" value="ECO:0007669"/>
    <property type="project" value="InterPro"/>
</dbReference>
<comment type="caution">
    <text evidence="8">The sequence shown here is derived from an EMBL/GenBank/DDBJ whole genome shotgun (WGS) entry which is preliminary data.</text>
</comment>
<accession>A0A3A9KJ03</accession>
<dbReference type="EMBL" id="PDOE01000031">
    <property type="protein sequence ID" value="RKL64866.1"/>
    <property type="molecule type" value="Genomic_DNA"/>
</dbReference>
<protein>
    <submittedName>
        <fullName evidence="8">Cytochrome P450</fullName>
    </submittedName>
</protein>
<evidence type="ECO:0000256" key="1">
    <source>
        <dbReference type="ARBA" id="ARBA00010617"/>
    </source>
</evidence>
<keyword evidence="6 7" id="KW-0503">Monooxygenase</keyword>
<comment type="similarity">
    <text evidence="1 7">Belongs to the cytochrome P450 family.</text>
</comment>
<dbReference type="Proteomes" id="UP000281498">
    <property type="component" value="Unassembled WGS sequence"/>
</dbReference>
<evidence type="ECO:0000256" key="6">
    <source>
        <dbReference type="ARBA" id="ARBA00023033"/>
    </source>
</evidence>
<dbReference type="InterPro" id="IPR017972">
    <property type="entry name" value="Cyt_P450_CS"/>
</dbReference>
<dbReference type="GO" id="GO:0005506">
    <property type="term" value="F:iron ion binding"/>
    <property type="evidence" value="ECO:0007669"/>
    <property type="project" value="InterPro"/>
</dbReference>
<dbReference type="AlphaFoldDB" id="A0A3A9KJ03"/>
<dbReference type="PRINTS" id="PR00385">
    <property type="entry name" value="P450"/>
</dbReference>
<organism evidence="8 9">
    <name type="scientific">Salipaludibacillus neizhouensis</name>
    <dbReference type="NCBI Taxonomy" id="885475"/>
    <lineage>
        <taxon>Bacteria</taxon>
        <taxon>Bacillati</taxon>
        <taxon>Bacillota</taxon>
        <taxon>Bacilli</taxon>
        <taxon>Bacillales</taxon>
        <taxon>Bacillaceae</taxon>
    </lineage>
</organism>
<dbReference type="RefSeq" id="WP_110938989.1">
    <property type="nucleotide sequence ID" value="NZ_KZ614148.1"/>
</dbReference>
<dbReference type="InterPro" id="IPR001128">
    <property type="entry name" value="Cyt_P450"/>
</dbReference>
<keyword evidence="9" id="KW-1185">Reference proteome</keyword>
<dbReference type="FunFam" id="1.10.630.10:FF:000018">
    <property type="entry name" value="Cytochrome P450 monooxygenase"/>
    <property type="match status" value="1"/>
</dbReference>
<dbReference type="Gene3D" id="1.10.630.10">
    <property type="entry name" value="Cytochrome P450"/>
    <property type="match status" value="1"/>
</dbReference>
<evidence type="ECO:0000256" key="2">
    <source>
        <dbReference type="ARBA" id="ARBA00022617"/>
    </source>
</evidence>
<dbReference type="GO" id="GO:0004497">
    <property type="term" value="F:monooxygenase activity"/>
    <property type="evidence" value="ECO:0007669"/>
    <property type="project" value="UniProtKB-KW"/>
</dbReference>
<keyword evidence="3 7" id="KW-0479">Metal-binding</keyword>